<evidence type="ECO:0000313" key="2">
    <source>
        <dbReference type="Proteomes" id="UP000250790"/>
    </source>
</evidence>
<dbReference type="Proteomes" id="UP000250790">
    <property type="component" value="Unassembled WGS sequence"/>
</dbReference>
<comment type="caution">
    <text evidence="1">The sequence shown here is derived from an EMBL/GenBank/DDBJ whole genome shotgun (WGS) entry which is preliminary data.</text>
</comment>
<proteinExistence type="predicted"/>
<dbReference type="EMBL" id="NESN01000001">
    <property type="protein sequence ID" value="PUE55698.1"/>
    <property type="molecule type" value="Genomic_DNA"/>
</dbReference>
<protein>
    <submittedName>
        <fullName evidence="1">Uncharacterized protein</fullName>
    </submittedName>
</protein>
<sequence>MDFNCPKQWDELNATADPLVRDCEECGKPVHFVDSQEELEVAAEEGKCIAFFNQEKDDLPTEKRNELRRTWRINSRGGRITLGLPRRPMGDKLKSFIDNM</sequence>
<evidence type="ECO:0000313" key="1">
    <source>
        <dbReference type="EMBL" id="PUE55698.1"/>
    </source>
</evidence>
<gene>
    <name evidence="1" type="ORF">B9Z37_03925</name>
</gene>
<dbReference type="AlphaFoldDB" id="A0A315EFU8"/>
<reference evidence="1 2" key="1">
    <citation type="submission" date="2017-04" db="EMBL/GenBank/DDBJ databases">
        <title>Unexpected and diverse lifestyles within the genus Limnohabitans.</title>
        <authorList>
            <person name="Kasalicky V."/>
            <person name="Mehrshad M."/>
            <person name="Andrei S.-A."/>
            <person name="Salcher M."/>
            <person name="Kratochvilova H."/>
            <person name="Simek K."/>
            <person name="Ghai R."/>
        </authorList>
    </citation>
    <scope>NUCLEOTIDE SEQUENCE [LARGE SCALE GENOMIC DNA]</scope>
    <source>
        <strain evidence="1 2">II-B4</strain>
    </source>
</reference>
<organism evidence="1 2">
    <name type="scientific">Limnohabitans parvus II-B4</name>
    <dbReference type="NCBI Taxonomy" id="1293052"/>
    <lineage>
        <taxon>Bacteria</taxon>
        <taxon>Pseudomonadati</taxon>
        <taxon>Pseudomonadota</taxon>
        <taxon>Betaproteobacteria</taxon>
        <taxon>Burkholderiales</taxon>
        <taxon>Comamonadaceae</taxon>
        <taxon>Limnohabitans</taxon>
    </lineage>
</organism>
<keyword evidence="2" id="KW-1185">Reference proteome</keyword>
<accession>A0A315EFU8</accession>
<name>A0A315EFU8_9BURK</name>